<name>A0A812MJW4_9DINO</name>
<proteinExistence type="predicted"/>
<accession>A0A812MJW4</accession>
<protein>
    <submittedName>
        <fullName evidence="1">Uncharacterized protein</fullName>
    </submittedName>
</protein>
<dbReference type="EMBL" id="CAJNDS010001624">
    <property type="protein sequence ID" value="CAE7268090.1"/>
    <property type="molecule type" value="Genomic_DNA"/>
</dbReference>
<dbReference type="AlphaFoldDB" id="A0A812MJW4"/>
<sequence>MARTLANLAILSRGCWRRTSLRKPHTSNLPMGRVDTSAPLFVKRAVASTPGTASPARTVPDSPSGAHLACWFGKKHYGRPLSQLVFEDPEYCRWLLGVAQEANASNALRESAMWLRLNAPHLQEKKKPQLVSGKKHRGEDLSKLVSEDPAYCQWILREVQEGDASPKLQEMAAWITDNAPHVQEQGLRVGGSKHYGRRISELVTEDPVFCQWVLRKAKEHGASHGVRDMADWLSKNAPHLKEAAFATGRKHYGQDMPKLVSEDPAYCQWILREAKEGEASPKLREMAAWITDNAPHVQEQGPLVGGLKHYGRRISELVTEDPVFCQWLLQKDKEGGACHGIRELATWLRENAPHLQEAGIAAGQKHRGRPMSEVLADDPAYCQWVIHQADQAEASPGLRDMADWLMANAPHLKAPSAALGQDRSARFLSRLVAEDPSYCQWLLRSAQEKKVSSEQQKQAEWLLKHAPHLKEMHVVRMKSVHRGIPLPQVVAEDPGWCRFVLGQPEAMCKEFAEVAEWLHVNAPELREFSEGNRALFTQTGKKMLEQHGRWFVVRYGKHRMKNFATVMEEDPEYVEWVEHAVKDGAKKNRIASKNYQVFAAFASQWRSKEQAVLASGAAEALHHQTAECTVV</sequence>
<dbReference type="Proteomes" id="UP000604046">
    <property type="component" value="Unassembled WGS sequence"/>
</dbReference>
<organism evidence="1 2">
    <name type="scientific">Symbiodinium natans</name>
    <dbReference type="NCBI Taxonomy" id="878477"/>
    <lineage>
        <taxon>Eukaryota</taxon>
        <taxon>Sar</taxon>
        <taxon>Alveolata</taxon>
        <taxon>Dinophyceae</taxon>
        <taxon>Suessiales</taxon>
        <taxon>Symbiodiniaceae</taxon>
        <taxon>Symbiodinium</taxon>
    </lineage>
</organism>
<keyword evidence="2" id="KW-1185">Reference proteome</keyword>
<comment type="caution">
    <text evidence="1">The sequence shown here is derived from an EMBL/GenBank/DDBJ whole genome shotgun (WGS) entry which is preliminary data.</text>
</comment>
<dbReference type="OrthoDB" id="433789at2759"/>
<evidence type="ECO:0000313" key="2">
    <source>
        <dbReference type="Proteomes" id="UP000604046"/>
    </source>
</evidence>
<gene>
    <name evidence="1" type="ORF">SNAT2548_LOCUS14222</name>
</gene>
<evidence type="ECO:0000313" key="1">
    <source>
        <dbReference type="EMBL" id="CAE7268090.1"/>
    </source>
</evidence>
<reference evidence="1" key="1">
    <citation type="submission" date="2021-02" db="EMBL/GenBank/DDBJ databases">
        <authorList>
            <person name="Dougan E. K."/>
            <person name="Rhodes N."/>
            <person name="Thang M."/>
            <person name="Chan C."/>
        </authorList>
    </citation>
    <scope>NUCLEOTIDE SEQUENCE</scope>
</reference>